<proteinExistence type="predicted"/>
<dbReference type="EMBL" id="CAJVPU010058277">
    <property type="protein sequence ID" value="CAG8773401.1"/>
    <property type="molecule type" value="Genomic_DNA"/>
</dbReference>
<evidence type="ECO:0000313" key="2">
    <source>
        <dbReference type="Proteomes" id="UP000789702"/>
    </source>
</evidence>
<feature type="non-terminal residue" evidence="1">
    <location>
        <position position="133"/>
    </location>
</feature>
<dbReference type="Proteomes" id="UP000789702">
    <property type="component" value="Unassembled WGS sequence"/>
</dbReference>
<organism evidence="1 2">
    <name type="scientific">Dentiscutata heterogama</name>
    <dbReference type="NCBI Taxonomy" id="1316150"/>
    <lineage>
        <taxon>Eukaryota</taxon>
        <taxon>Fungi</taxon>
        <taxon>Fungi incertae sedis</taxon>
        <taxon>Mucoromycota</taxon>
        <taxon>Glomeromycotina</taxon>
        <taxon>Glomeromycetes</taxon>
        <taxon>Diversisporales</taxon>
        <taxon>Gigasporaceae</taxon>
        <taxon>Dentiscutata</taxon>
    </lineage>
</organism>
<feature type="non-terminal residue" evidence="1">
    <location>
        <position position="1"/>
    </location>
</feature>
<reference evidence="1" key="1">
    <citation type="submission" date="2021-06" db="EMBL/GenBank/DDBJ databases">
        <authorList>
            <person name="Kallberg Y."/>
            <person name="Tangrot J."/>
            <person name="Rosling A."/>
        </authorList>
    </citation>
    <scope>NUCLEOTIDE SEQUENCE</scope>
    <source>
        <strain evidence="1">IL203A</strain>
    </source>
</reference>
<gene>
    <name evidence="1" type="ORF">DHETER_LOCUS15970</name>
</gene>
<keyword evidence="2" id="KW-1185">Reference proteome</keyword>
<accession>A0ACA9R211</accession>
<evidence type="ECO:0000313" key="1">
    <source>
        <dbReference type="EMBL" id="CAG8773401.1"/>
    </source>
</evidence>
<protein>
    <submittedName>
        <fullName evidence="1">11134_t:CDS:1</fullName>
    </submittedName>
</protein>
<comment type="caution">
    <text evidence="1">The sequence shown here is derived from an EMBL/GenBank/DDBJ whole genome shotgun (WGS) entry which is preliminary data.</text>
</comment>
<name>A0ACA9R211_9GLOM</name>
<sequence length="133" mass="15093">IRHALINPEQDDQQFKCPNCQSHLVPDELVPNKAAREAVDGHLRDWARRRNEPTAPETHEEDERNTMEMLEDPLVVNNNVDLSVEKDTTESLNELMIKTEEKEKSTSGLSETVLDNTENSSQSPQISKAKVES</sequence>